<evidence type="ECO:0000313" key="1">
    <source>
        <dbReference type="EMBL" id="MCI97965.1"/>
    </source>
</evidence>
<dbReference type="AlphaFoldDB" id="A0A392WJD6"/>
<reference evidence="1 2" key="1">
    <citation type="journal article" date="2018" name="Front. Plant Sci.">
        <title>Red Clover (Trifolium pratense) and Zigzag Clover (T. medium) - A Picture of Genomic Similarities and Differences.</title>
        <authorList>
            <person name="Dluhosova J."/>
            <person name="Istvanek J."/>
            <person name="Nedelnik J."/>
            <person name="Repkova J."/>
        </authorList>
    </citation>
    <scope>NUCLEOTIDE SEQUENCE [LARGE SCALE GENOMIC DNA]</scope>
    <source>
        <strain evidence="2">cv. 10/8</strain>
        <tissue evidence="1">Leaf</tissue>
    </source>
</reference>
<dbReference type="Proteomes" id="UP000265520">
    <property type="component" value="Unassembled WGS sequence"/>
</dbReference>
<name>A0A392WJD6_9FABA</name>
<evidence type="ECO:0000313" key="2">
    <source>
        <dbReference type="Proteomes" id="UP000265520"/>
    </source>
</evidence>
<sequence>MLSNSGDVILMTADDVDNCEQTHVTGWPQQN</sequence>
<comment type="caution">
    <text evidence="1">The sequence shown here is derived from an EMBL/GenBank/DDBJ whole genome shotgun (WGS) entry which is preliminary data.</text>
</comment>
<keyword evidence="2" id="KW-1185">Reference proteome</keyword>
<protein>
    <submittedName>
        <fullName evidence="1">Uncharacterized protein</fullName>
    </submittedName>
</protein>
<accession>A0A392WJD6</accession>
<organism evidence="1 2">
    <name type="scientific">Trifolium medium</name>
    <dbReference type="NCBI Taxonomy" id="97028"/>
    <lineage>
        <taxon>Eukaryota</taxon>
        <taxon>Viridiplantae</taxon>
        <taxon>Streptophyta</taxon>
        <taxon>Embryophyta</taxon>
        <taxon>Tracheophyta</taxon>
        <taxon>Spermatophyta</taxon>
        <taxon>Magnoliopsida</taxon>
        <taxon>eudicotyledons</taxon>
        <taxon>Gunneridae</taxon>
        <taxon>Pentapetalae</taxon>
        <taxon>rosids</taxon>
        <taxon>fabids</taxon>
        <taxon>Fabales</taxon>
        <taxon>Fabaceae</taxon>
        <taxon>Papilionoideae</taxon>
        <taxon>50 kb inversion clade</taxon>
        <taxon>NPAAA clade</taxon>
        <taxon>Hologalegina</taxon>
        <taxon>IRL clade</taxon>
        <taxon>Trifolieae</taxon>
        <taxon>Trifolium</taxon>
    </lineage>
</organism>
<proteinExistence type="predicted"/>
<dbReference type="EMBL" id="LXQA011459908">
    <property type="protein sequence ID" value="MCI97965.1"/>
    <property type="molecule type" value="Genomic_DNA"/>
</dbReference>
<feature type="non-terminal residue" evidence="1">
    <location>
        <position position="31"/>
    </location>
</feature>